<keyword evidence="2" id="KW-1185">Reference proteome</keyword>
<sequence length="174" mass="20282">MWASCFCFFFPPLPSFPSRPSVSFLISAFAQFKKMDLFTGARDISFSDNSRIVFQNYGTIVQNKYTGKRGLENLEEIDAELRDKRLRLRSFLEDFEEHKRGDMFIKRTIADTTDHGNLHIGRRRAGTRQCGKVQVVTLASRKVSQQEKFLAISYEGRNADRKWFEDFGTFSRVR</sequence>
<dbReference type="Proteomes" id="UP000559256">
    <property type="component" value="Unassembled WGS sequence"/>
</dbReference>
<reference evidence="1 2" key="1">
    <citation type="journal article" date="2020" name="ISME J.">
        <title>Uncovering the hidden diversity of litter-decomposition mechanisms in mushroom-forming fungi.</title>
        <authorList>
            <person name="Floudas D."/>
            <person name="Bentzer J."/>
            <person name="Ahren D."/>
            <person name="Johansson T."/>
            <person name="Persson P."/>
            <person name="Tunlid A."/>
        </authorList>
    </citation>
    <scope>NUCLEOTIDE SEQUENCE [LARGE SCALE GENOMIC DNA]</scope>
    <source>
        <strain evidence="1 2">CBS 291.85</strain>
    </source>
</reference>
<evidence type="ECO:0000313" key="2">
    <source>
        <dbReference type="Proteomes" id="UP000559256"/>
    </source>
</evidence>
<gene>
    <name evidence="1" type="ORF">D9758_008127</name>
</gene>
<protein>
    <submittedName>
        <fullName evidence="1">Uncharacterized protein</fullName>
    </submittedName>
</protein>
<name>A0A8H5LPR4_9AGAR</name>
<dbReference type="OrthoDB" id="10614596at2759"/>
<dbReference type="AlphaFoldDB" id="A0A8H5LPR4"/>
<accession>A0A8H5LPR4</accession>
<proteinExistence type="predicted"/>
<dbReference type="EMBL" id="JAACJM010000030">
    <property type="protein sequence ID" value="KAF5364896.1"/>
    <property type="molecule type" value="Genomic_DNA"/>
</dbReference>
<comment type="caution">
    <text evidence="1">The sequence shown here is derived from an EMBL/GenBank/DDBJ whole genome shotgun (WGS) entry which is preliminary data.</text>
</comment>
<evidence type="ECO:0000313" key="1">
    <source>
        <dbReference type="EMBL" id="KAF5364896.1"/>
    </source>
</evidence>
<organism evidence="1 2">
    <name type="scientific">Tetrapyrgos nigripes</name>
    <dbReference type="NCBI Taxonomy" id="182062"/>
    <lineage>
        <taxon>Eukaryota</taxon>
        <taxon>Fungi</taxon>
        <taxon>Dikarya</taxon>
        <taxon>Basidiomycota</taxon>
        <taxon>Agaricomycotina</taxon>
        <taxon>Agaricomycetes</taxon>
        <taxon>Agaricomycetidae</taxon>
        <taxon>Agaricales</taxon>
        <taxon>Marasmiineae</taxon>
        <taxon>Marasmiaceae</taxon>
        <taxon>Tetrapyrgos</taxon>
    </lineage>
</organism>